<dbReference type="GO" id="GO:0000160">
    <property type="term" value="P:phosphorelay signal transduction system"/>
    <property type="evidence" value="ECO:0007669"/>
    <property type="project" value="InterPro"/>
</dbReference>
<feature type="domain" description="Response regulatory" evidence="3">
    <location>
        <begin position="12"/>
        <end position="128"/>
    </location>
</feature>
<dbReference type="PANTHER" id="PTHR44591">
    <property type="entry name" value="STRESS RESPONSE REGULATOR PROTEIN 1"/>
    <property type="match status" value="1"/>
</dbReference>
<evidence type="ECO:0000313" key="5">
    <source>
        <dbReference type="Proteomes" id="UP000067626"/>
    </source>
</evidence>
<dbReference type="OrthoDB" id="9816343at2"/>
<dbReference type="PROSITE" id="PS50110">
    <property type="entry name" value="RESPONSE_REGULATORY"/>
    <property type="match status" value="1"/>
</dbReference>
<organism evidence="4 5">
    <name type="scientific">Chondromyces crocatus</name>
    <dbReference type="NCBI Taxonomy" id="52"/>
    <lineage>
        <taxon>Bacteria</taxon>
        <taxon>Pseudomonadati</taxon>
        <taxon>Myxococcota</taxon>
        <taxon>Polyangia</taxon>
        <taxon>Polyangiales</taxon>
        <taxon>Polyangiaceae</taxon>
        <taxon>Chondromyces</taxon>
    </lineage>
</organism>
<keyword evidence="5" id="KW-1185">Reference proteome</keyword>
<keyword evidence="1 2" id="KW-0597">Phosphoprotein</keyword>
<dbReference type="InterPro" id="IPR011006">
    <property type="entry name" value="CheY-like_superfamily"/>
</dbReference>
<dbReference type="STRING" id="52.CMC5_056300"/>
<evidence type="ECO:0000313" key="4">
    <source>
        <dbReference type="EMBL" id="AKT41430.1"/>
    </source>
</evidence>
<dbReference type="Pfam" id="PF00072">
    <property type="entry name" value="Response_reg"/>
    <property type="match status" value="1"/>
</dbReference>
<dbReference type="Gene3D" id="3.40.50.2300">
    <property type="match status" value="1"/>
</dbReference>
<dbReference type="SUPFAM" id="SSF52172">
    <property type="entry name" value="CheY-like"/>
    <property type="match status" value="1"/>
</dbReference>
<dbReference type="KEGG" id="ccro:CMC5_056300"/>
<dbReference type="PANTHER" id="PTHR44591:SF23">
    <property type="entry name" value="CHEY SUBFAMILY"/>
    <property type="match status" value="1"/>
</dbReference>
<dbReference type="InterPro" id="IPR001789">
    <property type="entry name" value="Sig_transdc_resp-reg_receiver"/>
</dbReference>
<proteinExistence type="predicted"/>
<dbReference type="RefSeq" id="WP_050433222.1">
    <property type="nucleotide sequence ID" value="NZ_CP012159.1"/>
</dbReference>
<dbReference type="EMBL" id="CP012159">
    <property type="protein sequence ID" value="AKT41430.1"/>
    <property type="molecule type" value="Genomic_DNA"/>
</dbReference>
<evidence type="ECO:0000259" key="3">
    <source>
        <dbReference type="PROSITE" id="PS50110"/>
    </source>
</evidence>
<dbReference type="AlphaFoldDB" id="A0A0K1EKM4"/>
<dbReference type="InterPro" id="IPR050595">
    <property type="entry name" value="Bact_response_regulator"/>
</dbReference>
<dbReference type="SMART" id="SM00448">
    <property type="entry name" value="REC"/>
    <property type="match status" value="1"/>
</dbReference>
<sequence>MDPTGNHDTAPLVLVVDDFQDNREMFAEYLAFSGFRVAEAATGREALDKAFELLPDLILMDLSLPEIDGWKATRFLKNDPRTKAIPIVALTGHALAGHSREARDAGCDAFLTKPCLPDTLVAEIRRVLATRSSGDSTSSKGAPDPSEH</sequence>
<feature type="modified residue" description="4-aspartylphosphate" evidence="2">
    <location>
        <position position="61"/>
    </location>
</feature>
<gene>
    <name evidence="4" type="ORF">CMC5_056300</name>
</gene>
<evidence type="ECO:0000256" key="2">
    <source>
        <dbReference type="PROSITE-ProRule" id="PRU00169"/>
    </source>
</evidence>
<name>A0A0K1EKM4_CHOCO</name>
<reference evidence="4 5" key="1">
    <citation type="submission" date="2015-07" db="EMBL/GenBank/DDBJ databases">
        <title>Genome analysis of myxobacterium Chondromyces crocatus Cm c5 reveals a high potential for natural compound synthesis and the genetic basis for the loss of fruiting body formation.</title>
        <authorList>
            <person name="Zaburannyi N."/>
            <person name="Bunk B."/>
            <person name="Maier J."/>
            <person name="Overmann J."/>
            <person name="Mueller R."/>
        </authorList>
    </citation>
    <scope>NUCLEOTIDE SEQUENCE [LARGE SCALE GENOMIC DNA]</scope>
    <source>
        <strain evidence="4 5">Cm c5</strain>
    </source>
</reference>
<dbReference type="Proteomes" id="UP000067626">
    <property type="component" value="Chromosome"/>
</dbReference>
<accession>A0A0K1EKM4</accession>
<evidence type="ECO:0000256" key="1">
    <source>
        <dbReference type="ARBA" id="ARBA00022553"/>
    </source>
</evidence>
<protein>
    <submittedName>
        <fullName evidence="4">Transcriptional regulator</fullName>
    </submittedName>
</protein>